<proteinExistence type="predicted"/>
<accession>A0ABT6H3H7</accession>
<dbReference type="SUPFAM" id="SSF159234">
    <property type="entry name" value="FomD-like"/>
    <property type="match status" value="1"/>
</dbReference>
<dbReference type="Proteomes" id="UP001218246">
    <property type="component" value="Unassembled WGS sequence"/>
</dbReference>
<dbReference type="InterPro" id="IPR006748">
    <property type="entry name" value="NH2Glyco/OHUrea_AB-resist_kin"/>
</dbReference>
<dbReference type="RefSeq" id="WP_278017966.1">
    <property type="nucleotide sequence ID" value="NZ_JARRRY010000001.1"/>
</dbReference>
<evidence type="ECO:0000313" key="3">
    <source>
        <dbReference type="Proteomes" id="UP001218246"/>
    </source>
</evidence>
<dbReference type="InterPro" id="IPR035930">
    <property type="entry name" value="FomD-like_sf"/>
</dbReference>
<dbReference type="Pfam" id="PF04167">
    <property type="entry name" value="DUF402"/>
    <property type="match status" value="1"/>
</dbReference>
<comment type="caution">
    <text evidence="2">The sequence shown here is derived from an EMBL/GenBank/DDBJ whole genome shotgun (WGS) entry which is preliminary data.</text>
</comment>
<keyword evidence="3" id="KW-1185">Reference proteome</keyword>
<dbReference type="EMBL" id="JARULN010000001">
    <property type="protein sequence ID" value="MDG5752996.1"/>
    <property type="molecule type" value="Genomic_DNA"/>
</dbReference>
<reference evidence="2 3" key="1">
    <citation type="submission" date="2023-04" db="EMBL/GenBank/DDBJ databases">
        <title>Ectobacillus antri isolated from activated sludge.</title>
        <authorList>
            <person name="Yan P."/>
            <person name="Liu X."/>
        </authorList>
    </citation>
    <scope>NUCLEOTIDE SEQUENCE [LARGE SCALE GENOMIC DNA]</scope>
    <source>
        <strain evidence="2 3">C18H</strain>
    </source>
</reference>
<organism evidence="2 3">
    <name type="scientific">Ectobacillus antri</name>
    <dbReference type="NCBI Taxonomy" id="2486280"/>
    <lineage>
        <taxon>Bacteria</taxon>
        <taxon>Bacillati</taxon>
        <taxon>Bacillota</taxon>
        <taxon>Bacilli</taxon>
        <taxon>Bacillales</taxon>
        <taxon>Bacillaceae</taxon>
        <taxon>Ectobacillus</taxon>
    </lineage>
</organism>
<dbReference type="Gene3D" id="3.90.1200.10">
    <property type="match status" value="1"/>
</dbReference>
<dbReference type="Gene3D" id="2.40.380.10">
    <property type="entry name" value="FomD-like"/>
    <property type="match status" value="1"/>
</dbReference>
<dbReference type="Pfam" id="PF04655">
    <property type="entry name" value="APH_6_hur"/>
    <property type="match status" value="1"/>
</dbReference>
<dbReference type="InterPro" id="IPR007295">
    <property type="entry name" value="DUF402"/>
</dbReference>
<sequence length="470" mass="53942">MKRKYGDRAGWSRIIGKDHQVYERNTSVFTGVVCELFIREVQEPLWMLQGNRKICVADKGYTWLQYFPKGKPYTITTMLDANRKVVQWYIDICESHGIRADGVPWYDDLYLDVVCFPDGEAVLLDEDELCDALDANLITKKQYDCAEKTAQTVLRMYQNRELQALLDFTSVPSSVPYAFCKKITACFGEKGTQWLMHLDDTVHTYEEKWSLYIGEPISNLSYNYVLRAQIHGGTPVILKLGIPGHEFNNEVQTLQTYDGKGCALLLQVDAAGGAMLLECLEPGVMLREEKDERTALLYYAEVWKALRRPLPSHMLVPKVADWMKGLDRFLQNQTGDATILVELVYKAKMFFGEIISSEPEELLHGDLHHQNILYTNEGWKAIDPKGLAGSRYFDVTSFLVNELKDVSNAKAVLNDRVSMLSEELQLNRERILKAGFAMAILYTCWSVEENSLGWKDTYEYAQWFLTFLEE</sequence>
<gene>
    <name evidence="2" type="ORF">P6P90_03150</name>
</gene>
<dbReference type="InterPro" id="IPR011009">
    <property type="entry name" value="Kinase-like_dom_sf"/>
</dbReference>
<dbReference type="PANTHER" id="PTHR41271:SF1">
    <property type="entry name" value="DUF402 DOMAIN-CONTAINING PROTEIN"/>
    <property type="match status" value="1"/>
</dbReference>
<feature type="domain" description="DUF402" evidence="1">
    <location>
        <begin position="62"/>
        <end position="160"/>
    </location>
</feature>
<evidence type="ECO:0000259" key="1">
    <source>
        <dbReference type="Pfam" id="PF04167"/>
    </source>
</evidence>
<name>A0ABT6H3H7_9BACI</name>
<protein>
    <submittedName>
        <fullName evidence="2">Aminoglycoside phosphotransferase family protein</fullName>
    </submittedName>
</protein>
<evidence type="ECO:0000313" key="2">
    <source>
        <dbReference type="EMBL" id="MDG5752996.1"/>
    </source>
</evidence>
<dbReference type="SUPFAM" id="SSF56112">
    <property type="entry name" value="Protein kinase-like (PK-like)"/>
    <property type="match status" value="1"/>
</dbReference>
<dbReference type="PANTHER" id="PTHR41271">
    <property type="entry name" value="DUF402 DOMAIN-CONTAINING PROTEIN"/>
    <property type="match status" value="1"/>
</dbReference>